<keyword evidence="6" id="KW-0444">Lipid biosynthesis</keyword>
<keyword evidence="10" id="KW-0443">Lipid metabolism</keyword>
<keyword evidence="13" id="KW-1208">Phospholipid metabolism</keyword>
<dbReference type="Pfam" id="PF01066">
    <property type="entry name" value="CDP-OH_P_transf"/>
    <property type="match status" value="1"/>
</dbReference>
<dbReference type="Gene3D" id="1.20.120.1760">
    <property type="match status" value="1"/>
</dbReference>
<accession>A0A4V6NRL5</accession>
<evidence type="ECO:0000256" key="14">
    <source>
        <dbReference type="ARBA" id="ARBA00032361"/>
    </source>
</evidence>
<evidence type="ECO:0000256" key="7">
    <source>
        <dbReference type="ARBA" id="ARBA00022679"/>
    </source>
</evidence>
<dbReference type="EMBL" id="SLXT01000024">
    <property type="protein sequence ID" value="TCP62066.1"/>
    <property type="molecule type" value="Genomic_DNA"/>
</dbReference>
<dbReference type="RefSeq" id="WP_131920137.1">
    <property type="nucleotide sequence ID" value="NZ_JAOQNU010000024.1"/>
</dbReference>
<evidence type="ECO:0000256" key="5">
    <source>
        <dbReference type="ARBA" id="ARBA00017171"/>
    </source>
</evidence>
<evidence type="ECO:0000256" key="12">
    <source>
        <dbReference type="ARBA" id="ARBA00023209"/>
    </source>
</evidence>
<evidence type="ECO:0000256" key="10">
    <source>
        <dbReference type="ARBA" id="ARBA00023098"/>
    </source>
</evidence>
<dbReference type="InterPro" id="IPR000462">
    <property type="entry name" value="CDP-OH_P_trans"/>
</dbReference>
<keyword evidence="11 16" id="KW-0472">Membrane</keyword>
<feature type="transmembrane region" description="Helical" evidence="16">
    <location>
        <begin position="7"/>
        <end position="25"/>
    </location>
</feature>
<dbReference type="GO" id="GO:0003882">
    <property type="term" value="F:CDP-diacylglycerol-serine O-phosphatidyltransferase activity"/>
    <property type="evidence" value="ECO:0007669"/>
    <property type="project" value="UniProtKB-EC"/>
</dbReference>
<evidence type="ECO:0000313" key="17">
    <source>
        <dbReference type="EMBL" id="TCP62066.1"/>
    </source>
</evidence>
<evidence type="ECO:0000256" key="2">
    <source>
        <dbReference type="ARBA" id="ARBA00004127"/>
    </source>
</evidence>
<dbReference type="InterPro" id="IPR004533">
    <property type="entry name" value="CDP-diaglyc--ser_O-PTrfase"/>
</dbReference>
<keyword evidence="18" id="KW-1185">Reference proteome</keyword>
<comment type="similarity">
    <text evidence="3 15">Belongs to the CDP-alcohol phosphatidyltransferase class-I family.</text>
</comment>
<dbReference type="GO" id="GO:0012505">
    <property type="term" value="C:endomembrane system"/>
    <property type="evidence" value="ECO:0007669"/>
    <property type="project" value="UniProtKB-SubCell"/>
</dbReference>
<protein>
    <recommendedName>
        <fullName evidence="5">CDP-diacylglycerol--serine O-phosphatidyltransferase</fullName>
        <ecNumber evidence="4">2.7.8.8</ecNumber>
    </recommendedName>
    <alternativeName>
        <fullName evidence="14">Phosphatidylserine synthase</fullName>
    </alternativeName>
</protein>
<evidence type="ECO:0000256" key="4">
    <source>
        <dbReference type="ARBA" id="ARBA00013174"/>
    </source>
</evidence>
<dbReference type="AlphaFoldDB" id="A0A4V6NRL5"/>
<keyword evidence="7 15" id="KW-0808">Transferase</keyword>
<dbReference type="OrthoDB" id="9777147at2"/>
<keyword evidence="9 16" id="KW-1133">Transmembrane helix</keyword>
<keyword evidence="8 16" id="KW-0812">Transmembrane</keyword>
<comment type="subcellular location">
    <subcellularLocation>
        <location evidence="2">Endomembrane system</location>
        <topology evidence="2">Multi-pass membrane protein</topology>
    </subcellularLocation>
</comment>
<evidence type="ECO:0000256" key="9">
    <source>
        <dbReference type="ARBA" id="ARBA00022989"/>
    </source>
</evidence>
<dbReference type="PROSITE" id="PS00379">
    <property type="entry name" value="CDP_ALCOHOL_P_TRANSF"/>
    <property type="match status" value="1"/>
</dbReference>
<evidence type="ECO:0000256" key="6">
    <source>
        <dbReference type="ARBA" id="ARBA00022516"/>
    </source>
</evidence>
<dbReference type="GO" id="GO:0016020">
    <property type="term" value="C:membrane"/>
    <property type="evidence" value="ECO:0007669"/>
    <property type="project" value="InterPro"/>
</dbReference>
<evidence type="ECO:0000256" key="15">
    <source>
        <dbReference type="RuleBase" id="RU003750"/>
    </source>
</evidence>
<feature type="transmembrane region" description="Helical" evidence="16">
    <location>
        <begin position="118"/>
        <end position="141"/>
    </location>
</feature>
<evidence type="ECO:0000256" key="8">
    <source>
        <dbReference type="ARBA" id="ARBA00022692"/>
    </source>
</evidence>
<evidence type="ECO:0000256" key="13">
    <source>
        <dbReference type="ARBA" id="ARBA00023264"/>
    </source>
</evidence>
<keyword evidence="12" id="KW-0594">Phospholipid biosynthesis</keyword>
<dbReference type="InterPro" id="IPR048254">
    <property type="entry name" value="CDP_ALCOHOL_P_TRANSF_CS"/>
</dbReference>
<reference evidence="17 18" key="1">
    <citation type="submission" date="2019-03" db="EMBL/GenBank/DDBJ databases">
        <title>Genomic Encyclopedia of Type Strains, Phase IV (KMG-IV): sequencing the most valuable type-strain genomes for metagenomic binning, comparative biology and taxonomic classification.</title>
        <authorList>
            <person name="Goeker M."/>
        </authorList>
    </citation>
    <scope>NUCLEOTIDE SEQUENCE [LARGE SCALE GENOMIC DNA]</scope>
    <source>
        <strain evidence="17 18">DSM 11170</strain>
    </source>
</reference>
<comment type="catalytic activity">
    <reaction evidence="1">
        <text>a CDP-1,2-diacyl-sn-glycerol + L-serine = a 1,2-diacyl-sn-glycero-3-phospho-L-serine + CMP + H(+)</text>
        <dbReference type="Rhea" id="RHEA:16913"/>
        <dbReference type="ChEBI" id="CHEBI:15378"/>
        <dbReference type="ChEBI" id="CHEBI:33384"/>
        <dbReference type="ChEBI" id="CHEBI:57262"/>
        <dbReference type="ChEBI" id="CHEBI:58332"/>
        <dbReference type="ChEBI" id="CHEBI:60377"/>
        <dbReference type="EC" id="2.7.8.8"/>
    </reaction>
</comment>
<evidence type="ECO:0000313" key="18">
    <source>
        <dbReference type="Proteomes" id="UP000294813"/>
    </source>
</evidence>
<dbReference type="PANTHER" id="PTHR14269:SF61">
    <property type="entry name" value="CDP-DIACYLGLYCEROL--SERINE O-PHOSPHATIDYLTRANSFERASE"/>
    <property type="match status" value="1"/>
</dbReference>
<name>A0A4V6NRL5_9FIRM</name>
<gene>
    <name evidence="17" type="ORF">EDD73_12440</name>
</gene>
<dbReference type="PANTHER" id="PTHR14269">
    <property type="entry name" value="CDP-DIACYLGLYCEROL--GLYCEROL-3-PHOSPHATE 3-PHOSPHATIDYLTRANSFERASE-RELATED"/>
    <property type="match status" value="1"/>
</dbReference>
<comment type="caution">
    <text evidence="17">The sequence shown here is derived from an EMBL/GenBank/DDBJ whole genome shotgun (WGS) entry which is preliminary data.</text>
</comment>
<organism evidence="17 18">
    <name type="scientific">Heliophilum fasciatum</name>
    <dbReference type="NCBI Taxonomy" id="35700"/>
    <lineage>
        <taxon>Bacteria</taxon>
        <taxon>Bacillati</taxon>
        <taxon>Bacillota</taxon>
        <taxon>Clostridia</taxon>
        <taxon>Eubacteriales</taxon>
        <taxon>Heliobacteriaceae</taxon>
        <taxon>Heliophilum</taxon>
    </lineage>
</organism>
<dbReference type="InterPro" id="IPR043130">
    <property type="entry name" value="CDP-OH_PTrfase_TM_dom"/>
</dbReference>
<sequence length="169" mass="18453">MNPKAAIPSIFTLANLMLGVLSLISTMEHDFYNAAIWILFAMVLDAMDGKVARKLDVSSLFGKELDSLSDLVSFGVAPALLVYQAQMKEPYAIWGLAVAIIFVLCGAIRLARFNVLNITTYFMGIPITAAGPLMVILTLFSHRLPQLIFPSMMLGLAAFMVSNIKVPKL</sequence>
<proteinExistence type="inferred from homology"/>
<dbReference type="Proteomes" id="UP000294813">
    <property type="component" value="Unassembled WGS sequence"/>
</dbReference>
<feature type="transmembrane region" description="Helical" evidence="16">
    <location>
        <begin position="91"/>
        <end position="111"/>
    </location>
</feature>
<evidence type="ECO:0000256" key="3">
    <source>
        <dbReference type="ARBA" id="ARBA00010441"/>
    </source>
</evidence>
<evidence type="ECO:0000256" key="11">
    <source>
        <dbReference type="ARBA" id="ARBA00023136"/>
    </source>
</evidence>
<dbReference type="EC" id="2.7.8.8" evidence="4"/>
<evidence type="ECO:0000256" key="1">
    <source>
        <dbReference type="ARBA" id="ARBA00000287"/>
    </source>
</evidence>
<feature type="transmembrane region" description="Helical" evidence="16">
    <location>
        <begin position="147"/>
        <end position="166"/>
    </location>
</feature>
<dbReference type="GO" id="GO:0008654">
    <property type="term" value="P:phospholipid biosynthetic process"/>
    <property type="evidence" value="ECO:0007669"/>
    <property type="project" value="UniProtKB-KW"/>
</dbReference>
<dbReference type="InterPro" id="IPR050324">
    <property type="entry name" value="CDP-alcohol_PTase-I"/>
</dbReference>
<dbReference type="NCBIfam" id="TIGR00473">
    <property type="entry name" value="pssA"/>
    <property type="match status" value="1"/>
</dbReference>
<evidence type="ECO:0000256" key="16">
    <source>
        <dbReference type="SAM" id="Phobius"/>
    </source>
</evidence>